<evidence type="ECO:0000259" key="1">
    <source>
        <dbReference type="Pfam" id="PF01408"/>
    </source>
</evidence>
<dbReference type="InterPro" id="IPR000683">
    <property type="entry name" value="Gfo/Idh/MocA-like_OxRdtase_N"/>
</dbReference>
<dbReference type="SUPFAM" id="SSF55347">
    <property type="entry name" value="Glyceraldehyde-3-phosphate dehydrogenase-like, C-terminal domain"/>
    <property type="match status" value="1"/>
</dbReference>
<dbReference type="InterPro" id="IPR051450">
    <property type="entry name" value="Gfo/Idh/MocA_Oxidoreductases"/>
</dbReference>
<dbReference type="Pfam" id="PF01408">
    <property type="entry name" value="GFO_IDH_MocA"/>
    <property type="match status" value="1"/>
</dbReference>
<dbReference type="SUPFAM" id="SSF51735">
    <property type="entry name" value="NAD(P)-binding Rossmann-fold domains"/>
    <property type="match status" value="1"/>
</dbReference>
<sequence length="335" mass="36321">MKNHKNLRIGVIGVGTMGQHHVRIVSNTPGVTLAGLYDPDAARAAEICSRHGCVSFTDLDALLDRCDAVCIASPTVTHLDLGKKCLERKLHVLMEKPLAHDPASAAELVDLAAKAGVVLMVGHVERYNPAVIKLMETLKGSSEEIISVDCRRLAPFDGSRCIDADVLYDLMIHDVDLALEIANSSVLNVTASGRPVFSDKTDVAYARIEFENRAVAVFWTGKCSPKKVRTITVTTPRMFLVADTLDKTLMMHTAEQLPAMDDGICLMGNIRAEQIAVPDEEPLRSELEDFFRAIKGEAAPIVHGQRALAAMETLDLLSRSIAAGGKILEPETSSN</sequence>
<evidence type="ECO:0000313" key="3">
    <source>
        <dbReference type="EMBL" id="MBI5248086.1"/>
    </source>
</evidence>
<protein>
    <submittedName>
        <fullName evidence="3">Gfo/Idh/MocA family oxidoreductase</fullName>
    </submittedName>
</protein>
<dbReference type="PANTHER" id="PTHR43377">
    <property type="entry name" value="BILIVERDIN REDUCTASE A"/>
    <property type="match status" value="1"/>
</dbReference>
<evidence type="ECO:0000313" key="4">
    <source>
        <dbReference type="Proteomes" id="UP000807825"/>
    </source>
</evidence>
<dbReference type="EMBL" id="JACRDE010000039">
    <property type="protein sequence ID" value="MBI5248086.1"/>
    <property type="molecule type" value="Genomic_DNA"/>
</dbReference>
<gene>
    <name evidence="3" type="ORF">HY912_01205</name>
</gene>
<evidence type="ECO:0000259" key="2">
    <source>
        <dbReference type="Pfam" id="PF22725"/>
    </source>
</evidence>
<dbReference type="Pfam" id="PF22725">
    <property type="entry name" value="GFO_IDH_MocA_C3"/>
    <property type="match status" value="1"/>
</dbReference>
<dbReference type="Proteomes" id="UP000807825">
    <property type="component" value="Unassembled WGS sequence"/>
</dbReference>
<dbReference type="Gene3D" id="3.40.50.720">
    <property type="entry name" value="NAD(P)-binding Rossmann-like Domain"/>
    <property type="match status" value="1"/>
</dbReference>
<dbReference type="AlphaFoldDB" id="A0A9D6Z4D0"/>
<accession>A0A9D6Z4D0</accession>
<dbReference type="InterPro" id="IPR055170">
    <property type="entry name" value="GFO_IDH_MocA-like_dom"/>
</dbReference>
<dbReference type="GO" id="GO:0000166">
    <property type="term" value="F:nucleotide binding"/>
    <property type="evidence" value="ECO:0007669"/>
    <property type="project" value="InterPro"/>
</dbReference>
<comment type="caution">
    <text evidence="3">The sequence shown here is derived from an EMBL/GenBank/DDBJ whole genome shotgun (WGS) entry which is preliminary data.</text>
</comment>
<dbReference type="Gene3D" id="3.30.360.10">
    <property type="entry name" value="Dihydrodipicolinate Reductase, domain 2"/>
    <property type="match status" value="1"/>
</dbReference>
<dbReference type="InterPro" id="IPR036291">
    <property type="entry name" value="NAD(P)-bd_dom_sf"/>
</dbReference>
<feature type="domain" description="Gfo/Idh/MocA-like oxidoreductase N-terminal" evidence="1">
    <location>
        <begin position="7"/>
        <end position="123"/>
    </location>
</feature>
<feature type="domain" description="GFO/IDH/MocA-like oxidoreductase" evidence="2">
    <location>
        <begin position="165"/>
        <end position="232"/>
    </location>
</feature>
<organism evidence="3 4">
    <name type="scientific">Desulfomonile tiedjei</name>
    <dbReference type="NCBI Taxonomy" id="2358"/>
    <lineage>
        <taxon>Bacteria</taxon>
        <taxon>Pseudomonadati</taxon>
        <taxon>Thermodesulfobacteriota</taxon>
        <taxon>Desulfomonilia</taxon>
        <taxon>Desulfomonilales</taxon>
        <taxon>Desulfomonilaceae</taxon>
        <taxon>Desulfomonile</taxon>
    </lineage>
</organism>
<dbReference type="PANTHER" id="PTHR43377:SF1">
    <property type="entry name" value="BILIVERDIN REDUCTASE A"/>
    <property type="match status" value="1"/>
</dbReference>
<name>A0A9D6Z4D0_9BACT</name>
<proteinExistence type="predicted"/>
<reference evidence="3" key="1">
    <citation type="submission" date="2020-07" db="EMBL/GenBank/DDBJ databases">
        <title>Huge and variable diversity of episymbiotic CPR bacteria and DPANN archaea in groundwater ecosystems.</title>
        <authorList>
            <person name="He C.Y."/>
            <person name="Keren R."/>
            <person name="Whittaker M."/>
            <person name="Farag I.F."/>
            <person name="Doudna J."/>
            <person name="Cate J.H.D."/>
            <person name="Banfield J.F."/>
        </authorList>
    </citation>
    <scope>NUCLEOTIDE SEQUENCE</scope>
    <source>
        <strain evidence="3">NC_groundwater_1664_Pr3_B-0.1um_52_9</strain>
    </source>
</reference>